<dbReference type="EMBL" id="CP053564">
    <property type="protein sequence ID" value="QJY48592.1"/>
    <property type="molecule type" value="Genomic_DNA"/>
</dbReference>
<accession>A0A6M6JPU2</accession>
<dbReference type="InterPro" id="IPR053146">
    <property type="entry name" value="QDO-like"/>
</dbReference>
<dbReference type="InterPro" id="IPR013096">
    <property type="entry name" value="Cupin_2"/>
</dbReference>
<dbReference type="KEGG" id="pbro:HOP40_24725"/>
<dbReference type="InterPro" id="IPR011051">
    <property type="entry name" value="RmlC_Cupin_sf"/>
</dbReference>
<dbReference type="Proteomes" id="UP000505377">
    <property type="component" value="Chromosome"/>
</dbReference>
<evidence type="ECO:0000313" key="2">
    <source>
        <dbReference type="EMBL" id="QJY48592.1"/>
    </source>
</evidence>
<proteinExistence type="predicted"/>
<dbReference type="RefSeq" id="WP_172162474.1">
    <property type="nucleotide sequence ID" value="NZ_CP053564.1"/>
</dbReference>
<dbReference type="PANTHER" id="PTHR36440:SF1">
    <property type="entry name" value="PUTATIVE (AFU_ORTHOLOGUE AFUA_8G07350)-RELATED"/>
    <property type="match status" value="1"/>
</dbReference>
<evidence type="ECO:0000259" key="1">
    <source>
        <dbReference type="Pfam" id="PF07883"/>
    </source>
</evidence>
<keyword evidence="3" id="KW-1185">Reference proteome</keyword>
<name>A0A6M6JPU2_9PSEU</name>
<dbReference type="AlphaFoldDB" id="A0A6M6JPU2"/>
<dbReference type="PANTHER" id="PTHR36440">
    <property type="entry name" value="PUTATIVE (AFU_ORTHOLOGUE AFUA_8G07350)-RELATED"/>
    <property type="match status" value="1"/>
</dbReference>
<dbReference type="InterPro" id="IPR014710">
    <property type="entry name" value="RmlC-like_jellyroll"/>
</dbReference>
<dbReference type="Gene3D" id="2.60.120.10">
    <property type="entry name" value="Jelly Rolls"/>
    <property type="match status" value="1"/>
</dbReference>
<feature type="domain" description="Cupin type-2" evidence="1">
    <location>
        <begin position="43"/>
        <end position="110"/>
    </location>
</feature>
<sequence>MTDLQPVVVGPDEGDTVFLVGDAYTTLLTGAQTGGAFTMLEAVVNPDAGPPPHAHLDEEETFLLLDGTMTFTVDGVTHDARPGTVVLVPRGVVHSYRNVGDGPARMLFLYSPPGMEAMFPEIGRAAVRGAAPPPLDPADLTAMARVAAKYRFIFA</sequence>
<gene>
    <name evidence="2" type="ORF">HOP40_24725</name>
</gene>
<dbReference type="Pfam" id="PF07883">
    <property type="entry name" value="Cupin_2"/>
    <property type="match status" value="1"/>
</dbReference>
<organism evidence="2 3">
    <name type="scientific">Pseudonocardia broussonetiae</name>
    <dbReference type="NCBI Taxonomy" id="2736640"/>
    <lineage>
        <taxon>Bacteria</taxon>
        <taxon>Bacillati</taxon>
        <taxon>Actinomycetota</taxon>
        <taxon>Actinomycetes</taxon>
        <taxon>Pseudonocardiales</taxon>
        <taxon>Pseudonocardiaceae</taxon>
        <taxon>Pseudonocardia</taxon>
    </lineage>
</organism>
<evidence type="ECO:0000313" key="3">
    <source>
        <dbReference type="Proteomes" id="UP000505377"/>
    </source>
</evidence>
<reference evidence="2 3" key="1">
    <citation type="submission" date="2020-05" db="EMBL/GenBank/DDBJ databases">
        <authorList>
            <person name="Mo P."/>
        </authorList>
    </citation>
    <scope>NUCLEOTIDE SEQUENCE [LARGE SCALE GENOMIC DNA]</scope>
    <source>
        <strain evidence="2 3">Gen01</strain>
    </source>
</reference>
<protein>
    <submittedName>
        <fullName evidence="2">Cupin domain-containing protein</fullName>
    </submittedName>
</protein>
<dbReference type="SUPFAM" id="SSF51182">
    <property type="entry name" value="RmlC-like cupins"/>
    <property type="match status" value="1"/>
</dbReference>